<dbReference type="GO" id="GO:0006515">
    <property type="term" value="P:protein quality control for misfolded or incompletely synthesized proteins"/>
    <property type="evidence" value="ECO:0007669"/>
    <property type="project" value="TreeGrafter"/>
</dbReference>
<evidence type="ECO:0000313" key="14">
    <source>
        <dbReference type="Proteomes" id="UP000038010"/>
    </source>
</evidence>
<evidence type="ECO:0000256" key="1">
    <source>
        <dbReference type="ARBA" id="ARBA00000900"/>
    </source>
</evidence>
<dbReference type="RefSeq" id="XP_018004095.1">
    <property type="nucleotide sequence ID" value="XM_018146665.1"/>
</dbReference>
<accession>A0A0N1HZE0</accession>
<evidence type="ECO:0000259" key="12">
    <source>
        <dbReference type="PROSITE" id="PS51698"/>
    </source>
</evidence>
<dbReference type="OrthoDB" id="629492at2759"/>
<keyword evidence="5" id="KW-0677">Repeat</keyword>
<dbReference type="InterPro" id="IPR011990">
    <property type="entry name" value="TPR-like_helical_dom_sf"/>
</dbReference>
<dbReference type="SUPFAM" id="SSF57850">
    <property type="entry name" value="RING/U-box"/>
    <property type="match status" value="1"/>
</dbReference>
<keyword evidence="6" id="KW-0833">Ubl conjugation pathway</keyword>
<dbReference type="InterPro" id="IPR019734">
    <property type="entry name" value="TPR_rpt"/>
</dbReference>
<evidence type="ECO:0000256" key="11">
    <source>
        <dbReference type="SAM" id="MobiDB-lite"/>
    </source>
</evidence>
<evidence type="ECO:0000256" key="5">
    <source>
        <dbReference type="ARBA" id="ARBA00022737"/>
    </source>
</evidence>
<keyword evidence="8" id="KW-0413">Isomerase</keyword>
<dbReference type="GO" id="GO:0061630">
    <property type="term" value="F:ubiquitin protein ligase activity"/>
    <property type="evidence" value="ECO:0007669"/>
    <property type="project" value="UniProtKB-EC"/>
</dbReference>
<keyword evidence="8" id="KW-0697">Rotamase</keyword>
<dbReference type="EC" id="5.2.1.8" evidence="3"/>
<dbReference type="InterPro" id="IPR003613">
    <property type="entry name" value="Ubox_domain"/>
</dbReference>
<evidence type="ECO:0000256" key="4">
    <source>
        <dbReference type="ARBA" id="ARBA00022679"/>
    </source>
</evidence>
<evidence type="ECO:0000256" key="6">
    <source>
        <dbReference type="ARBA" id="ARBA00022786"/>
    </source>
</evidence>
<dbReference type="Gene3D" id="3.30.40.10">
    <property type="entry name" value="Zinc/RING finger domain, C3HC4 (zinc finger)"/>
    <property type="match status" value="1"/>
</dbReference>
<dbReference type="InterPro" id="IPR045202">
    <property type="entry name" value="CHIP_RING-Ubox"/>
</dbReference>
<dbReference type="VEuPathDB" id="FungiDB:AB675_6379"/>
<evidence type="ECO:0000256" key="8">
    <source>
        <dbReference type="ARBA" id="ARBA00023110"/>
    </source>
</evidence>
<name>A0A0N1HZE0_9EURO</name>
<dbReference type="GO" id="GO:0003755">
    <property type="term" value="F:peptidyl-prolyl cis-trans isomerase activity"/>
    <property type="evidence" value="ECO:0007669"/>
    <property type="project" value="UniProtKB-KW"/>
</dbReference>
<evidence type="ECO:0000313" key="13">
    <source>
        <dbReference type="EMBL" id="KPI44132.1"/>
    </source>
</evidence>
<feature type="domain" description="U-box" evidence="12">
    <location>
        <begin position="205"/>
        <end position="278"/>
    </location>
</feature>
<feature type="region of interest" description="Disordered" evidence="11">
    <location>
        <begin position="174"/>
        <end position="202"/>
    </location>
</feature>
<dbReference type="STRING" id="1664694.A0A0N1HZE0"/>
<dbReference type="AlphaFoldDB" id="A0A0N1HZE0"/>
<dbReference type="SMART" id="SM00504">
    <property type="entry name" value="Ubox"/>
    <property type="match status" value="1"/>
</dbReference>
<protein>
    <recommendedName>
        <fullName evidence="9">E3 ubiquitin-protein ligase CHIP</fullName>
        <ecNumber evidence="2">2.3.2.27</ecNumber>
        <ecNumber evidence="3">5.2.1.8</ecNumber>
    </recommendedName>
    <alternativeName>
        <fullName evidence="10">RING-type E3 ubiquitin transferase CHIP</fullName>
    </alternativeName>
</protein>
<evidence type="ECO:0000256" key="3">
    <source>
        <dbReference type="ARBA" id="ARBA00013194"/>
    </source>
</evidence>
<dbReference type="EMBL" id="LFJN01000004">
    <property type="protein sequence ID" value="KPI44132.1"/>
    <property type="molecule type" value="Genomic_DNA"/>
</dbReference>
<evidence type="ECO:0000256" key="7">
    <source>
        <dbReference type="ARBA" id="ARBA00022803"/>
    </source>
</evidence>
<dbReference type="GeneID" id="28738545"/>
<reference evidence="13 14" key="1">
    <citation type="submission" date="2015-06" db="EMBL/GenBank/DDBJ databases">
        <title>Draft genome of the ant-associated black yeast Phialophora attae CBS 131958.</title>
        <authorList>
            <person name="Moreno L.F."/>
            <person name="Stielow B.J."/>
            <person name="de Hoog S."/>
            <person name="Vicente V.A."/>
            <person name="Weiss V.A."/>
            <person name="de Vries M."/>
            <person name="Cruz L.M."/>
            <person name="Souza E.M."/>
        </authorList>
    </citation>
    <scope>NUCLEOTIDE SEQUENCE [LARGE SCALE GENOMIC DNA]</scope>
    <source>
        <strain evidence="13 14">CBS 131958</strain>
    </source>
</reference>
<dbReference type="GO" id="GO:0051087">
    <property type="term" value="F:protein-folding chaperone binding"/>
    <property type="evidence" value="ECO:0007669"/>
    <property type="project" value="TreeGrafter"/>
</dbReference>
<sequence length="281" mass="31465">MSTFKDLGNEHFKAGQFKEAEQLYTEAQAHSIQSQSRTDPKVFQNRALARIRLSNYSDAESDARKALELWNPKKDVSMKAHYYLAQSLLSQRHVGEALNEAQIAYRMALSLKDSSAELISQFILRAKQAQWSARETARLRELSSTLAAVEDLLDRQLETDLADLNAQVEAGTLGATGRDEERSTIERISQSGGGNTAQPEYQERKVPDYLIDTITFEVMHDPVVTPSGASYERVGLLKHLKATGLDPLTREPLTESQLYPNVALRNACATFLEENGWAVDY</sequence>
<dbReference type="InterPro" id="IPR013083">
    <property type="entry name" value="Znf_RING/FYVE/PHD"/>
</dbReference>
<proteinExistence type="predicted"/>
<dbReference type="GO" id="GO:0071218">
    <property type="term" value="P:cellular response to misfolded protein"/>
    <property type="evidence" value="ECO:0007669"/>
    <property type="project" value="TreeGrafter"/>
</dbReference>
<keyword evidence="14" id="KW-1185">Reference proteome</keyword>
<dbReference type="CDD" id="cd16654">
    <property type="entry name" value="RING-Ubox_CHIP"/>
    <property type="match status" value="1"/>
</dbReference>
<dbReference type="GO" id="GO:0043161">
    <property type="term" value="P:proteasome-mediated ubiquitin-dependent protein catabolic process"/>
    <property type="evidence" value="ECO:0007669"/>
    <property type="project" value="TreeGrafter"/>
</dbReference>
<dbReference type="PANTHER" id="PTHR46803">
    <property type="entry name" value="E3 UBIQUITIN-PROTEIN LIGASE CHIP"/>
    <property type="match status" value="1"/>
</dbReference>
<dbReference type="Pfam" id="PF04564">
    <property type="entry name" value="U-box"/>
    <property type="match status" value="1"/>
</dbReference>
<comment type="caution">
    <text evidence="13">The sequence shown here is derived from an EMBL/GenBank/DDBJ whole genome shotgun (WGS) entry which is preliminary data.</text>
</comment>
<evidence type="ECO:0000256" key="9">
    <source>
        <dbReference type="ARBA" id="ARBA00044534"/>
    </source>
</evidence>
<dbReference type="PANTHER" id="PTHR46803:SF2">
    <property type="entry name" value="E3 UBIQUITIN-PROTEIN LIGASE CHIP"/>
    <property type="match status" value="1"/>
</dbReference>
<dbReference type="GO" id="GO:0045862">
    <property type="term" value="P:positive regulation of proteolysis"/>
    <property type="evidence" value="ECO:0007669"/>
    <property type="project" value="TreeGrafter"/>
</dbReference>
<dbReference type="GO" id="GO:0000209">
    <property type="term" value="P:protein polyubiquitination"/>
    <property type="evidence" value="ECO:0007669"/>
    <property type="project" value="TreeGrafter"/>
</dbReference>
<dbReference type="SMART" id="SM00028">
    <property type="entry name" value="TPR"/>
    <property type="match status" value="2"/>
</dbReference>
<dbReference type="Gene3D" id="1.25.40.10">
    <property type="entry name" value="Tetratricopeptide repeat domain"/>
    <property type="match status" value="1"/>
</dbReference>
<dbReference type="Proteomes" id="UP000038010">
    <property type="component" value="Unassembled WGS sequence"/>
</dbReference>
<dbReference type="GO" id="GO:0005737">
    <property type="term" value="C:cytoplasm"/>
    <property type="evidence" value="ECO:0007669"/>
    <property type="project" value="TreeGrafter"/>
</dbReference>
<gene>
    <name evidence="13" type="ORF">AB675_6379</name>
</gene>
<comment type="catalytic activity">
    <reaction evidence="1">
        <text>S-ubiquitinyl-[E2 ubiquitin-conjugating enzyme]-L-cysteine + [acceptor protein]-L-lysine = [E2 ubiquitin-conjugating enzyme]-L-cysteine + N(6)-ubiquitinyl-[acceptor protein]-L-lysine.</text>
        <dbReference type="EC" id="2.3.2.27"/>
    </reaction>
</comment>
<keyword evidence="4" id="KW-0808">Transferase</keyword>
<organism evidence="13 14">
    <name type="scientific">Cyphellophora attinorum</name>
    <dbReference type="NCBI Taxonomy" id="1664694"/>
    <lineage>
        <taxon>Eukaryota</taxon>
        <taxon>Fungi</taxon>
        <taxon>Dikarya</taxon>
        <taxon>Ascomycota</taxon>
        <taxon>Pezizomycotina</taxon>
        <taxon>Eurotiomycetes</taxon>
        <taxon>Chaetothyriomycetidae</taxon>
        <taxon>Chaetothyriales</taxon>
        <taxon>Cyphellophoraceae</taxon>
        <taxon>Cyphellophora</taxon>
    </lineage>
</organism>
<evidence type="ECO:0000256" key="10">
    <source>
        <dbReference type="ARBA" id="ARBA00044543"/>
    </source>
</evidence>
<dbReference type="PROSITE" id="PS51698">
    <property type="entry name" value="U_BOX"/>
    <property type="match status" value="1"/>
</dbReference>
<keyword evidence="7" id="KW-0802">TPR repeat</keyword>
<evidence type="ECO:0000256" key="2">
    <source>
        <dbReference type="ARBA" id="ARBA00012483"/>
    </source>
</evidence>
<dbReference type="SUPFAM" id="SSF48452">
    <property type="entry name" value="TPR-like"/>
    <property type="match status" value="1"/>
</dbReference>
<dbReference type="EC" id="2.3.2.27" evidence="2"/>